<dbReference type="AlphaFoldDB" id="A0A9R1WPL6"/>
<gene>
    <name evidence="2" type="ORF">LSAT_V11C100050350</name>
</gene>
<keyword evidence="1" id="KW-1133">Transmembrane helix</keyword>
<dbReference type="EMBL" id="NBSK02000001">
    <property type="protein sequence ID" value="KAJ0227968.1"/>
    <property type="molecule type" value="Genomic_DNA"/>
</dbReference>
<evidence type="ECO:0000256" key="1">
    <source>
        <dbReference type="SAM" id="Phobius"/>
    </source>
</evidence>
<dbReference type="PANTHER" id="PTHR45786">
    <property type="entry name" value="DNA BINDING PROTEIN-LIKE"/>
    <property type="match status" value="1"/>
</dbReference>
<keyword evidence="1" id="KW-0812">Transmembrane</keyword>
<evidence type="ECO:0000313" key="3">
    <source>
        <dbReference type="Proteomes" id="UP000235145"/>
    </source>
</evidence>
<keyword evidence="3" id="KW-1185">Reference proteome</keyword>
<keyword evidence="1" id="KW-0472">Membrane</keyword>
<name>A0A9R1WPL6_LACSA</name>
<feature type="transmembrane region" description="Helical" evidence="1">
    <location>
        <begin position="6"/>
        <end position="26"/>
    </location>
</feature>
<protein>
    <recommendedName>
        <fullName evidence="4">Helitron helicase-like domain-containing protein</fullName>
    </recommendedName>
</protein>
<evidence type="ECO:0008006" key="4">
    <source>
        <dbReference type="Google" id="ProtNLM"/>
    </source>
</evidence>
<comment type="caution">
    <text evidence="2">The sequence shown here is derived from an EMBL/GenBank/DDBJ whole genome shotgun (WGS) entry which is preliminary data.</text>
</comment>
<proteinExistence type="predicted"/>
<organism evidence="2 3">
    <name type="scientific">Lactuca sativa</name>
    <name type="common">Garden lettuce</name>
    <dbReference type="NCBI Taxonomy" id="4236"/>
    <lineage>
        <taxon>Eukaryota</taxon>
        <taxon>Viridiplantae</taxon>
        <taxon>Streptophyta</taxon>
        <taxon>Embryophyta</taxon>
        <taxon>Tracheophyta</taxon>
        <taxon>Spermatophyta</taxon>
        <taxon>Magnoliopsida</taxon>
        <taxon>eudicotyledons</taxon>
        <taxon>Gunneridae</taxon>
        <taxon>Pentapetalae</taxon>
        <taxon>asterids</taxon>
        <taxon>campanulids</taxon>
        <taxon>Asterales</taxon>
        <taxon>Asteraceae</taxon>
        <taxon>Cichorioideae</taxon>
        <taxon>Cichorieae</taxon>
        <taxon>Lactucinae</taxon>
        <taxon>Lactuca</taxon>
    </lineage>
</organism>
<sequence>MLLRLLLFVFFFFVVFLVFSLVTLVMDGLRKRSSPNVGPSVVTADCSMSSAVPAGFATLHGRPVRFQGFSHKIGSLCLDPIKGPRFLQLYLFDTANEVRNRLRSFQNPRANALDEGIVRFLVSFLKNNNEYVRTFKIAKQLADEMNMPSYYVRLFNDVRDRRYDLHTPGSLGCIVSGDDNAGGRYNIVIHSNSGPPQHINKLHPTYMPLHYLILFPYGEPGRSPSMKLRNELGSGVTPIKFEPN</sequence>
<dbReference type="Proteomes" id="UP000235145">
    <property type="component" value="Unassembled WGS sequence"/>
</dbReference>
<evidence type="ECO:0000313" key="2">
    <source>
        <dbReference type="EMBL" id="KAJ0227968.1"/>
    </source>
</evidence>
<reference evidence="2 3" key="1">
    <citation type="journal article" date="2017" name="Nat. Commun.">
        <title>Genome assembly with in vitro proximity ligation data and whole-genome triplication in lettuce.</title>
        <authorList>
            <person name="Reyes-Chin-Wo S."/>
            <person name="Wang Z."/>
            <person name="Yang X."/>
            <person name="Kozik A."/>
            <person name="Arikit S."/>
            <person name="Song C."/>
            <person name="Xia L."/>
            <person name="Froenicke L."/>
            <person name="Lavelle D.O."/>
            <person name="Truco M.J."/>
            <person name="Xia R."/>
            <person name="Zhu S."/>
            <person name="Xu C."/>
            <person name="Xu H."/>
            <person name="Xu X."/>
            <person name="Cox K."/>
            <person name="Korf I."/>
            <person name="Meyers B.C."/>
            <person name="Michelmore R.W."/>
        </authorList>
    </citation>
    <scope>NUCLEOTIDE SEQUENCE [LARGE SCALE GENOMIC DNA]</scope>
    <source>
        <strain evidence="3">cv. Salinas</strain>
        <tissue evidence="2">Seedlings</tissue>
    </source>
</reference>
<dbReference type="PANTHER" id="PTHR45786:SF77">
    <property type="entry name" value="HELITRON HELICASE-LIKE DOMAIN-CONTAINING PROTEIN-RELATED"/>
    <property type="match status" value="1"/>
</dbReference>
<accession>A0A9R1WPL6</accession>